<feature type="transmembrane region" description="Helical" evidence="5">
    <location>
        <begin position="26"/>
        <end position="53"/>
    </location>
</feature>
<dbReference type="Proteomes" id="UP000235371">
    <property type="component" value="Unassembled WGS sequence"/>
</dbReference>
<gene>
    <name evidence="6" type="ORF">K444DRAFT_541115</name>
</gene>
<evidence type="ECO:0000256" key="2">
    <source>
        <dbReference type="ARBA" id="ARBA00022692"/>
    </source>
</evidence>
<keyword evidence="7" id="KW-1185">Reference proteome</keyword>
<dbReference type="GO" id="GO:0000324">
    <property type="term" value="C:fungal-type vacuole"/>
    <property type="evidence" value="ECO:0007669"/>
    <property type="project" value="TreeGrafter"/>
</dbReference>
<dbReference type="AlphaFoldDB" id="A0A2J6SS77"/>
<dbReference type="InterPro" id="IPR007568">
    <property type="entry name" value="RTA1"/>
</dbReference>
<feature type="transmembrane region" description="Helical" evidence="5">
    <location>
        <begin position="149"/>
        <end position="170"/>
    </location>
</feature>
<evidence type="ECO:0000256" key="4">
    <source>
        <dbReference type="ARBA" id="ARBA00023136"/>
    </source>
</evidence>
<dbReference type="PANTHER" id="PTHR31465:SF9">
    <property type="entry name" value="SPHINGOID LONG-CHAIN BASE TRANSPORTER RSB1"/>
    <property type="match status" value="1"/>
</dbReference>
<keyword evidence="4 5" id="KW-0472">Membrane</keyword>
<feature type="transmembrane region" description="Helical" evidence="5">
    <location>
        <begin position="65"/>
        <end position="84"/>
    </location>
</feature>
<reference evidence="6 7" key="1">
    <citation type="submission" date="2016-04" db="EMBL/GenBank/DDBJ databases">
        <title>A degradative enzymes factory behind the ericoid mycorrhizal symbiosis.</title>
        <authorList>
            <consortium name="DOE Joint Genome Institute"/>
            <person name="Martino E."/>
            <person name="Morin E."/>
            <person name="Grelet G."/>
            <person name="Kuo A."/>
            <person name="Kohler A."/>
            <person name="Daghino S."/>
            <person name="Barry K."/>
            <person name="Choi C."/>
            <person name="Cichocki N."/>
            <person name="Clum A."/>
            <person name="Copeland A."/>
            <person name="Hainaut M."/>
            <person name="Haridas S."/>
            <person name="Labutti K."/>
            <person name="Lindquist E."/>
            <person name="Lipzen A."/>
            <person name="Khouja H.-R."/>
            <person name="Murat C."/>
            <person name="Ohm R."/>
            <person name="Olson A."/>
            <person name="Spatafora J."/>
            <person name="Veneault-Fourrey C."/>
            <person name="Henrissat B."/>
            <person name="Grigoriev I."/>
            <person name="Martin F."/>
            <person name="Perotto S."/>
        </authorList>
    </citation>
    <scope>NUCLEOTIDE SEQUENCE [LARGE SCALE GENOMIC DNA]</scope>
    <source>
        <strain evidence="6 7">E</strain>
    </source>
</reference>
<evidence type="ECO:0000256" key="3">
    <source>
        <dbReference type="ARBA" id="ARBA00022989"/>
    </source>
</evidence>
<feature type="transmembrane region" description="Helical" evidence="5">
    <location>
        <begin position="190"/>
        <end position="208"/>
    </location>
</feature>
<proteinExistence type="predicted"/>
<evidence type="ECO:0000256" key="1">
    <source>
        <dbReference type="ARBA" id="ARBA00004141"/>
    </source>
</evidence>
<keyword evidence="3 5" id="KW-1133">Transmembrane helix</keyword>
<organism evidence="6 7">
    <name type="scientific">Hyaloscypha bicolor E</name>
    <dbReference type="NCBI Taxonomy" id="1095630"/>
    <lineage>
        <taxon>Eukaryota</taxon>
        <taxon>Fungi</taxon>
        <taxon>Dikarya</taxon>
        <taxon>Ascomycota</taxon>
        <taxon>Pezizomycotina</taxon>
        <taxon>Leotiomycetes</taxon>
        <taxon>Helotiales</taxon>
        <taxon>Hyaloscyphaceae</taxon>
        <taxon>Hyaloscypha</taxon>
        <taxon>Hyaloscypha bicolor</taxon>
    </lineage>
</organism>
<protein>
    <submittedName>
        <fullName evidence="6">RTA1 like protein</fullName>
    </submittedName>
</protein>
<dbReference type="STRING" id="1095630.A0A2J6SS77"/>
<keyword evidence="2 5" id="KW-0812">Transmembrane</keyword>
<evidence type="ECO:0000313" key="6">
    <source>
        <dbReference type="EMBL" id="PMD53612.1"/>
    </source>
</evidence>
<dbReference type="EMBL" id="KZ613871">
    <property type="protein sequence ID" value="PMD53612.1"/>
    <property type="molecule type" value="Genomic_DNA"/>
</dbReference>
<dbReference type="RefSeq" id="XP_024730516.1">
    <property type="nucleotide sequence ID" value="XM_024875764.1"/>
</dbReference>
<dbReference type="Pfam" id="PF04479">
    <property type="entry name" value="RTA1"/>
    <property type="match status" value="1"/>
</dbReference>
<feature type="transmembrane region" description="Helical" evidence="5">
    <location>
        <begin position="104"/>
        <end position="128"/>
    </location>
</feature>
<evidence type="ECO:0000256" key="5">
    <source>
        <dbReference type="SAM" id="Phobius"/>
    </source>
</evidence>
<dbReference type="GeneID" id="36583843"/>
<feature type="non-terminal residue" evidence="6">
    <location>
        <position position="1"/>
    </location>
</feature>
<evidence type="ECO:0000313" key="7">
    <source>
        <dbReference type="Proteomes" id="UP000235371"/>
    </source>
</evidence>
<accession>A0A2J6SS77</accession>
<dbReference type="GO" id="GO:0005886">
    <property type="term" value="C:plasma membrane"/>
    <property type="evidence" value="ECO:0007669"/>
    <property type="project" value="TreeGrafter"/>
</dbReference>
<dbReference type="OrthoDB" id="4521223at2759"/>
<dbReference type="PANTHER" id="PTHR31465">
    <property type="entry name" value="PROTEIN RTA1-RELATED"/>
    <property type="match status" value="1"/>
</dbReference>
<comment type="subcellular location">
    <subcellularLocation>
        <location evidence="1">Membrane</location>
        <topology evidence="1">Multi-pass membrane protein</topology>
    </subcellularLocation>
</comment>
<sequence>AGGFLEIAGYLGQVLLHSDPFSFNYFLIYLICLTIGPTLLSAALYLCLARIIVSYGIEHSRFQPRTYAITFMSCDFTSLVLQSIGGGITSTSGNKVTSDTGVHIMVAGLALQVFSLILFMVLCLEFGWHVRHSRKDFRERFADLRSTDAFRAFKYALAISTTAIVIRSVYRVVELSGGFGGALANNQAAFMVLEGSMVIIAVLAMTVFHPGICFNEHWETAEWKLRSKH</sequence>
<name>A0A2J6SS77_9HELO</name>
<dbReference type="InParanoid" id="A0A2J6SS77"/>